<organism evidence="1 2">
    <name type="scientific">Bifidobacterium olomucense</name>
    <dbReference type="NCBI Taxonomy" id="2675324"/>
    <lineage>
        <taxon>Bacteria</taxon>
        <taxon>Bacillati</taxon>
        <taxon>Actinomycetota</taxon>
        <taxon>Actinomycetes</taxon>
        <taxon>Bifidobacteriales</taxon>
        <taxon>Bifidobacteriaceae</taxon>
        <taxon>Bifidobacterium</taxon>
    </lineage>
</organism>
<accession>A0A7Y0EY40</accession>
<proteinExistence type="predicted"/>
<dbReference type="Proteomes" id="UP000543419">
    <property type="component" value="Unassembled WGS sequence"/>
</dbReference>
<keyword evidence="2" id="KW-1185">Reference proteome</keyword>
<name>A0A7Y0EY40_9BIFI</name>
<dbReference type="EMBL" id="JAAIIG010000006">
    <property type="protein sequence ID" value="NMM98534.1"/>
    <property type="molecule type" value="Genomic_DNA"/>
</dbReference>
<dbReference type="RefSeq" id="WP_240951061.1">
    <property type="nucleotide sequence ID" value="NZ_JAAIIG010000006.1"/>
</dbReference>
<dbReference type="AlphaFoldDB" id="A0A7Y0EY40"/>
<evidence type="ECO:0000313" key="2">
    <source>
        <dbReference type="Proteomes" id="UP000543419"/>
    </source>
</evidence>
<reference evidence="1 2" key="1">
    <citation type="submission" date="2020-02" db="EMBL/GenBank/DDBJ databases">
        <title>Characterization of phylogenetic diversity of novel bifidobacterial species isolated in Czech ZOOs.</title>
        <authorList>
            <person name="Lugli G.A."/>
            <person name="Vera N.B."/>
            <person name="Ventura M."/>
        </authorList>
    </citation>
    <scope>NUCLEOTIDE SEQUENCE [LARGE SCALE GENOMIC DNA]</scope>
    <source>
        <strain evidence="1 2">DSM 109959</strain>
    </source>
</reference>
<comment type="caution">
    <text evidence="1">The sequence shown here is derived from an EMBL/GenBank/DDBJ whole genome shotgun (WGS) entry which is preliminary data.</text>
</comment>
<evidence type="ECO:0000313" key="1">
    <source>
        <dbReference type="EMBL" id="NMM98534.1"/>
    </source>
</evidence>
<gene>
    <name evidence="1" type="ORF">G1C97_1486</name>
</gene>
<protein>
    <submittedName>
        <fullName evidence="1">Uncharacterized protein</fullName>
    </submittedName>
</protein>
<sequence>MLAHFFQVVLFEGTYRSEEAFVGGGLLVVLVFAGGQFDGADEIGYLRQPIIGRRTFPVYDGLLRERVFNRAADSLGD</sequence>